<feature type="non-terminal residue" evidence="1">
    <location>
        <position position="38"/>
    </location>
</feature>
<accession>X1TVG0</accession>
<comment type="caution">
    <text evidence="1">The sequence shown here is derived from an EMBL/GenBank/DDBJ whole genome shotgun (WGS) entry which is preliminary data.</text>
</comment>
<dbReference type="AlphaFoldDB" id="X1TVG0"/>
<proteinExistence type="predicted"/>
<gene>
    <name evidence="1" type="ORF">S12H4_35009</name>
</gene>
<dbReference type="EMBL" id="BARW01020757">
    <property type="protein sequence ID" value="GAI95371.1"/>
    <property type="molecule type" value="Genomic_DNA"/>
</dbReference>
<protein>
    <submittedName>
        <fullName evidence="1">Uncharacterized protein</fullName>
    </submittedName>
</protein>
<name>X1TVG0_9ZZZZ</name>
<organism evidence="1">
    <name type="scientific">marine sediment metagenome</name>
    <dbReference type="NCBI Taxonomy" id="412755"/>
    <lineage>
        <taxon>unclassified sequences</taxon>
        <taxon>metagenomes</taxon>
        <taxon>ecological metagenomes</taxon>
    </lineage>
</organism>
<reference evidence="1" key="1">
    <citation type="journal article" date="2014" name="Front. Microbiol.">
        <title>High frequency of phylogenetically diverse reductive dehalogenase-homologous genes in deep subseafloor sedimentary metagenomes.</title>
        <authorList>
            <person name="Kawai M."/>
            <person name="Futagami T."/>
            <person name="Toyoda A."/>
            <person name="Takaki Y."/>
            <person name="Nishi S."/>
            <person name="Hori S."/>
            <person name="Arai W."/>
            <person name="Tsubouchi T."/>
            <person name="Morono Y."/>
            <person name="Uchiyama I."/>
            <person name="Ito T."/>
            <person name="Fujiyama A."/>
            <person name="Inagaki F."/>
            <person name="Takami H."/>
        </authorList>
    </citation>
    <scope>NUCLEOTIDE SEQUENCE</scope>
    <source>
        <strain evidence="1">Expedition CK06-06</strain>
    </source>
</reference>
<evidence type="ECO:0000313" key="1">
    <source>
        <dbReference type="EMBL" id="GAI95371.1"/>
    </source>
</evidence>
<sequence length="38" mass="4432">MLSLKDSIKQIHYIRLVKDEDILPSLILYCKNNKIESG</sequence>